<protein>
    <submittedName>
        <fullName evidence="4">Glyoxylate/hydroxypyruvate reductase A</fullName>
    </submittedName>
</protein>
<dbReference type="CDD" id="cd12164">
    <property type="entry name" value="GDH_like_2"/>
    <property type="match status" value="1"/>
</dbReference>
<evidence type="ECO:0000256" key="2">
    <source>
        <dbReference type="ARBA" id="ARBA00023027"/>
    </source>
</evidence>
<dbReference type="AlphaFoldDB" id="A0A1G7BR95"/>
<gene>
    <name evidence="4" type="ORF">SAMN04488105_102331</name>
</gene>
<keyword evidence="4" id="KW-0670">Pyruvate</keyword>
<keyword evidence="2" id="KW-0520">NAD</keyword>
<dbReference type="RefSeq" id="WP_089955619.1">
    <property type="nucleotide sequence ID" value="NZ_FNAV01000002.1"/>
</dbReference>
<keyword evidence="1" id="KW-0560">Oxidoreductase</keyword>
<dbReference type="STRING" id="282683.SAMN04488105_102331"/>
<evidence type="ECO:0000256" key="1">
    <source>
        <dbReference type="ARBA" id="ARBA00023002"/>
    </source>
</evidence>
<reference evidence="5" key="1">
    <citation type="submission" date="2016-10" db="EMBL/GenBank/DDBJ databases">
        <authorList>
            <person name="Varghese N."/>
            <person name="Submissions S."/>
        </authorList>
    </citation>
    <scope>NUCLEOTIDE SEQUENCE [LARGE SCALE GENOMIC DNA]</scope>
    <source>
        <strain evidence="5">DSM 10146</strain>
    </source>
</reference>
<dbReference type="SUPFAM" id="SSF51735">
    <property type="entry name" value="NAD(P)-binding Rossmann-fold domains"/>
    <property type="match status" value="1"/>
</dbReference>
<dbReference type="OrthoDB" id="9787219at2"/>
<dbReference type="GO" id="GO:0016491">
    <property type="term" value="F:oxidoreductase activity"/>
    <property type="evidence" value="ECO:0007669"/>
    <property type="project" value="UniProtKB-KW"/>
</dbReference>
<dbReference type="PANTHER" id="PTHR43333">
    <property type="entry name" value="2-HACID_DH_C DOMAIN-CONTAINING PROTEIN"/>
    <property type="match status" value="1"/>
</dbReference>
<evidence type="ECO:0000259" key="3">
    <source>
        <dbReference type="Pfam" id="PF02826"/>
    </source>
</evidence>
<evidence type="ECO:0000313" key="4">
    <source>
        <dbReference type="EMBL" id="SDE29472.1"/>
    </source>
</evidence>
<proteinExistence type="predicted"/>
<evidence type="ECO:0000313" key="5">
    <source>
        <dbReference type="Proteomes" id="UP000198994"/>
    </source>
</evidence>
<organism evidence="4 5">
    <name type="scientific">Salipiger thiooxidans</name>
    <dbReference type="NCBI Taxonomy" id="282683"/>
    <lineage>
        <taxon>Bacteria</taxon>
        <taxon>Pseudomonadati</taxon>
        <taxon>Pseudomonadota</taxon>
        <taxon>Alphaproteobacteria</taxon>
        <taxon>Rhodobacterales</taxon>
        <taxon>Roseobacteraceae</taxon>
        <taxon>Salipiger</taxon>
    </lineage>
</organism>
<dbReference type="EMBL" id="FNAV01000002">
    <property type="protein sequence ID" value="SDE29472.1"/>
    <property type="molecule type" value="Genomic_DNA"/>
</dbReference>
<dbReference type="Pfam" id="PF02826">
    <property type="entry name" value="2-Hacid_dh_C"/>
    <property type="match status" value="1"/>
</dbReference>
<dbReference type="Gene3D" id="3.40.50.720">
    <property type="entry name" value="NAD(P)-binding Rossmann-like Domain"/>
    <property type="match status" value="2"/>
</dbReference>
<dbReference type="InterPro" id="IPR006140">
    <property type="entry name" value="D-isomer_DH_NAD-bd"/>
</dbReference>
<dbReference type="InterPro" id="IPR036291">
    <property type="entry name" value="NAD(P)-bd_dom_sf"/>
</dbReference>
<name>A0A1G7BR95_9RHOB</name>
<dbReference type="Proteomes" id="UP000198994">
    <property type="component" value="Unassembled WGS sequence"/>
</dbReference>
<dbReference type="GO" id="GO:0051287">
    <property type="term" value="F:NAD binding"/>
    <property type="evidence" value="ECO:0007669"/>
    <property type="project" value="InterPro"/>
</dbReference>
<dbReference type="PANTHER" id="PTHR43333:SF1">
    <property type="entry name" value="D-ISOMER SPECIFIC 2-HYDROXYACID DEHYDROGENASE NAD-BINDING DOMAIN-CONTAINING PROTEIN"/>
    <property type="match status" value="1"/>
</dbReference>
<keyword evidence="5" id="KW-1185">Reference proteome</keyword>
<sequence>MTRILGVVSDSRLELGERYIPLFEKVAPELDLRRPDEIANPAEVQFMFTFLPAADAFTPYPNLRAVFGAGAGVDAIEACPSLPKGLPIFRVEDADQAQQMAGFSVFHVLWHHREMASWFEARGRQDYQRKLYGISPLEKRIGVMGFGHMGQAIARGLTALGYPVASYSRRAPEPMPGVTHYTADGLDDFLAQSDILINVLPLTAQTQGMIGAELMAKLPQGAAIIHIGRGGQVDETALVEAIDSGHLSGASVDVFETEPLPQGHPFWSHPRIFITPHVASIPVPENVVLAIRARMLDLQPA</sequence>
<feature type="domain" description="D-isomer specific 2-hydroxyacid dehydrogenase NAD-binding" evidence="3">
    <location>
        <begin position="109"/>
        <end position="279"/>
    </location>
</feature>
<accession>A0A1G7BR95</accession>